<dbReference type="Pfam" id="PF09972">
    <property type="entry name" value="DUF2207"/>
    <property type="match status" value="1"/>
</dbReference>
<dbReference type="InterPro" id="IPR048389">
    <property type="entry name" value="YciQ-like_C"/>
</dbReference>
<feature type="domain" description="Predicted membrane protein YciQ-like C-terminal" evidence="5">
    <location>
        <begin position="279"/>
        <end position="458"/>
    </location>
</feature>
<evidence type="ECO:0008006" key="8">
    <source>
        <dbReference type="Google" id="ProtNLM"/>
    </source>
</evidence>
<feature type="transmembrane region" description="Helical" evidence="2">
    <location>
        <begin position="437"/>
        <end position="460"/>
    </location>
</feature>
<evidence type="ECO:0000259" key="4">
    <source>
        <dbReference type="Pfam" id="PF09972"/>
    </source>
</evidence>
<evidence type="ECO:0000256" key="2">
    <source>
        <dbReference type="SAM" id="Phobius"/>
    </source>
</evidence>
<proteinExistence type="predicted"/>
<feature type="signal peptide" evidence="3">
    <location>
        <begin position="1"/>
        <end position="22"/>
    </location>
</feature>
<evidence type="ECO:0000259" key="5">
    <source>
        <dbReference type="Pfam" id="PF20990"/>
    </source>
</evidence>
<evidence type="ECO:0000256" key="3">
    <source>
        <dbReference type="SAM" id="SignalP"/>
    </source>
</evidence>
<name>A0A1J5HNA1_9BACT</name>
<organism evidence="6 7">
    <name type="scientific">Candidatus Roizmanbacteria bacterium CG2_30_33_16</name>
    <dbReference type="NCBI Taxonomy" id="1805340"/>
    <lineage>
        <taxon>Bacteria</taxon>
        <taxon>Candidatus Roizmaniibacteriota</taxon>
    </lineage>
</organism>
<feature type="region of interest" description="Disordered" evidence="1">
    <location>
        <begin position="559"/>
        <end position="594"/>
    </location>
</feature>
<gene>
    <name evidence="6" type="ORF">AUK04_00075</name>
</gene>
<sequence length="594" mass="66586">MKRLSTIIFVLFFLLSPKITHAEQINDFNAKIQVNKNGSIIVEEKIVYNFGDLQKHGIFRDIPVIKTNKEGKKFKLETNVIGVRDANNEPYDFTTNRQKNTIQIKIGSASKYVTGIVTYIISYDISGALTYYSDHDELYWNITGNGWQVPILKATAEVVLPEQITASDIKSICFTGSVGSTDQNCNSTNQTNTVLVNSNLPLSATQGLTAVVSFPKNIVAVVEPKEYVDFFDTFLGKLLIFVFGILLLFWYVLYPIWLPIKWYLYGRDPKVETGVVRAWYDPPQTKDKRLFTPGETGTVVDESVDLRDILATVVDLARRGFIRIEEKKKGDFYLIKLKKFVTDNSLPRNQKAPSVNPEMNGELPRSDHQNAPSASSGLRGLQEYEKKLLQGIFESEIEVRLKDQELYETVEDVKKTLYQSLITNGSFPDDPQRKRTFYNVIAGMALFTGNLFLVLMALIFGRVMFKKTRLGREQANVAKSLYNFISSQTRQLEFQANKQMFFEKLLPFAVAFGVEKVWAKRFSNLKLTPPDWYRGYGNNTFTTAYFISSLNSSLNSFSSVSQPPTPTTSTSGFSSGFSGGSSGGGGGGGGGGSW</sequence>
<reference evidence="6 7" key="1">
    <citation type="journal article" date="2016" name="Environ. Microbiol.">
        <title>Genomic resolution of a cold subsurface aquifer community provides metabolic insights for novel microbes adapted to high CO concentrations.</title>
        <authorList>
            <person name="Probst A.J."/>
            <person name="Castelle C.J."/>
            <person name="Singh A."/>
            <person name="Brown C.T."/>
            <person name="Anantharaman K."/>
            <person name="Sharon I."/>
            <person name="Hug L.A."/>
            <person name="Burstein D."/>
            <person name="Emerson J.B."/>
            <person name="Thomas B.C."/>
            <person name="Banfield J.F."/>
        </authorList>
    </citation>
    <scope>NUCLEOTIDE SEQUENCE [LARGE SCALE GENOMIC DNA]</scope>
    <source>
        <strain evidence="6">CG2_30_33_16</strain>
    </source>
</reference>
<dbReference type="Pfam" id="PF20990">
    <property type="entry name" value="DUF2207_C"/>
    <property type="match status" value="1"/>
</dbReference>
<dbReference type="Proteomes" id="UP000183758">
    <property type="component" value="Unassembled WGS sequence"/>
</dbReference>
<evidence type="ECO:0000313" key="6">
    <source>
        <dbReference type="EMBL" id="OIP86805.1"/>
    </source>
</evidence>
<dbReference type="EMBL" id="MNZM01000001">
    <property type="protein sequence ID" value="OIP86805.1"/>
    <property type="molecule type" value="Genomic_DNA"/>
</dbReference>
<feature type="domain" description="DUF2207" evidence="4">
    <location>
        <begin position="25"/>
        <end position="214"/>
    </location>
</feature>
<feature type="region of interest" description="Disordered" evidence="1">
    <location>
        <begin position="348"/>
        <end position="377"/>
    </location>
</feature>
<keyword evidence="3" id="KW-0732">Signal</keyword>
<evidence type="ECO:0000313" key="7">
    <source>
        <dbReference type="Proteomes" id="UP000183758"/>
    </source>
</evidence>
<keyword evidence="2" id="KW-1133">Transmembrane helix</keyword>
<feature type="chain" id="PRO_5012746559" description="DUF2207 domain-containing protein" evidence="3">
    <location>
        <begin position="23"/>
        <end position="594"/>
    </location>
</feature>
<keyword evidence="2" id="KW-0812">Transmembrane</keyword>
<keyword evidence="2" id="KW-0472">Membrane</keyword>
<protein>
    <recommendedName>
        <fullName evidence="8">DUF2207 domain-containing protein</fullName>
    </recommendedName>
</protein>
<feature type="compositionally biased region" description="Low complexity" evidence="1">
    <location>
        <begin position="559"/>
        <end position="576"/>
    </location>
</feature>
<accession>A0A1J5HNA1</accession>
<dbReference type="InterPro" id="IPR018702">
    <property type="entry name" value="DUF2207"/>
</dbReference>
<comment type="caution">
    <text evidence="6">The sequence shown here is derived from an EMBL/GenBank/DDBJ whole genome shotgun (WGS) entry which is preliminary data.</text>
</comment>
<dbReference type="AlphaFoldDB" id="A0A1J5HNA1"/>
<feature type="compositionally biased region" description="Gly residues" evidence="1">
    <location>
        <begin position="577"/>
        <end position="594"/>
    </location>
</feature>
<feature type="transmembrane region" description="Helical" evidence="2">
    <location>
        <begin position="234"/>
        <end position="257"/>
    </location>
</feature>
<evidence type="ECO:0000256" key="1">
    <source>
        <dbReference type="SAM" id="MobiDB-lite"/>
    </source>
</evidence>